<evidence type="ECO:0000313" key="11">
    <source>
        <dbReference type="Proteomes" id="UP001642520"/>
    </source>
</evidence>
<keyword evidence="8" id="KW-0732">Signal</keyword>
<evidence type="ECO:0000256" key="5">
    <source>
        <dbReference type="ARBA" id="ARBA00023157"/>
    </source>
</evidence>
<sequence>MSLKLFAFLFLLLVVESFAAPHVVGERPNEDACEPGKMYFDGCNHCFCDQRGAKSCTLILCTDVLDY</sequence>
<name>A0ABP1PE70_XYLVO</name>
<organism evidence="10 11">
    <name type="scientific">Xylocopa violacea</name>
    <name type="common">Violet carpenter bee</name>
    <name type="synonym">Apis violacea</name>
    <dbReference type="NCBI Taxonomy" id="135666"/>
    <lineage>
        <taxon>Eukaryota</taxon>
        <taxon>Metazoa</taxon>
        <taxon>Ecdysozoa</taxon>
        <taxon>Arthropoda</taxon>
        <taxon>Hexapoda</taxon>
        <taxon>Insecta</taxon>
        <taxon>Pterygota</taxon>
        <taxon>Neoptera</taxon>
        <taxon>Endopterygota</taxon>
        <taxon>Hymenoptera</taxon>
        <taxon>Apocrita</taxon>
        <taxon>Aculeata</taxon>
        <taxon>Apoidea</taxon>
        <taxon>Anthophila</taxon>
        <taxon>Apidae</taxon>
        <taxon>Xylocopa</taxon>
        <taxon>Xylocopa</taxon>
    </lineage>
</organism>
<dbReference type="Proteomes" id="UP001642520">
    <property type="component" value="Unassembled WGS sequence"/>
</dbReference>
<feature type="chain" id="PRO_5045274278" description="Pacifastin domain-containing protein" evidence="8">
    <location>
        <begin position="20"/>
        <end position="67"/>
    </location>
</feature>
<keyword evidence="3 7" id="KW-0646">Protease inhibitor</keyword>
<feature type="signal peptide" evidence="8">
    <location>
        <begin position="1"/>
        <end position="19"/>
    </location>
</feature>
<dbReference type="SUPFAM" id="SSF57283">
    <property type="entry name" value="PMP inhibitors"/>
    <property type="match status" value="1"/>
</dbReference>
<evidence type="ECO:0000256" key="3">
    <source>
        <dbReference type="ARBA" id="ARBA00022690"/>
    </source>
</evidence>
<evidence type="ECO:0000256" key="1">
    <source>
        <dbReference type="ARBA" id="ARBA00004613"/>
    </source>
</evidence>
<keyword evidence="5 7" id="KW-1015">Disulfide bond</keyword>
<keyword evidence="11" id="KW-1185">Reference proteome</keyword>
<accession>A0ABP1PE70</accession>
<keyword evidence="4 7" id="KW-0722">Serine protease inhibitor</keyword>
<comment type="similarity">
    <text evidence="6 7">Belongs to the protease inhibitor I19 family.</text>
</comment>
<comment type="subcellular location">
    <subcellularLocation>
        <location evidence="1">Secreted</location>
    </subcellularLocation>
</comment>
<dbReference type="PROSITE" id="PS51446">
    <property type="entry name" value="PACIFASTIN"/>
    <property type="match status" value="1"/>
</dbReference>
<comment type="caution">
    <text evidence="7">Lacks conserved residue(s) required for the propagation of feature annotation.</text>
</comment>
<evidence type="ECO:0000256" key="6">
    <source>
        <dbReference type="ARBA" id="ARBA00029459"/>
    </source>
</evidence>
<feature type="domain" description="Pacifastin" evidence="9">
    <location>
        <begin position="30"/>
        <end position="64"/>
    </location>
</feature>
<feature type="disulfide bond" evidence="7">
    <location>
        <begin position="33"/>
        <end position="48"/>
    </location>
</feature>
<dbReference type="InterPro" id="IPR036201">
    <property type="entry name" value="Pacifastin_dom_sf"/>
</dbReference>
<gene>
    <name evidence="10" type="ORF">XYLVIOL_LOCUS10549</name>
</gene>
<keyword evidence="2" id="KW-0964">Secreted</keyword>
<reference evidence="10 11" key="1">
    <citation type="submission" date="2024-08" db="EMBL/GenBank/DDBJ databases">
        <authorList>
            <person name="Will J Nash"/>
            <person name="Angela Man"/>
            <person name="Seanna McTaggart"/>
            <person name="Kendall Baker"/>
            <person name="Tom Barker"/>
            <person name="Leah Catchpole"/>
            <person name="Alex Durrant"/>
            <person name="Karim Gharbi"/>
            <person name="Naomi Irish"/>
            <person name="Gemy Kaithakottil"/>
            <person name="Debby Ku"/>
            <person name="Aaliyah Providence"/>
            <person name="Felix Shaw"/>
            <person name="David Swarbreck"/>
            <person name="Chris Watkins"/>
            <person name="Ann M. McCartney"/>
            <person name="Giulio Formenti"/>
            <person name="Alice Mouton"/>
            <person name="Noel Vella"/>
            <person name="Bjorn M von Reumont"/>
            <person name="Adriana Vella"/>
            <person name="Wilfried Haerty"/>
        </authorList>
    </citation>
    <scope>NUCLEOTIDE SEQUENCE [LARGE SCALE GENOMIC DNA]</scope>
</reference>
<comment type="caution">
    <text evidence="10">The sequence shown here is derived from an EMBL/GenBank/DDBJ whole genome shotgun (WGS) entry which is preliminary data.</text>
</comment>
<dbReference type="InterPro" id="IPR008037">
    <property type="entry name" value="Pacifastin_dom"/>
</dbReference>
<feature type="disulfide bond" evidence="7">
    <location>
        <begin position="46"/>
        <end position="56"/>
    </location>
</feature>
<dbReference type="Pfam" id="PF05375">
    <property type="entry name" value="Pacifastin_I"/>
    <property type="match status" value="1"/>
</dbReference>
<proteinExistence type="inferred from homology"/>
<evidence type="ECO:0000256" key="7">
    <source>
        <dbReference type="PROSITE-ProRule" id="PRU00776"/>
    </source>
</evidence>
<evidence type="ECO:0000256" key="8">
    <source>
        <dbReference type="SAM" id="SignalP"/>
    </source>
</evidence>
<feature type="disulfide bond" evidence="7">
    <location>
        <begin position="43"/>
        <end position="61"/>
    </location>
</feature>
<evidence type="ECO:0000256" key="4">
    <source>
        <dbReference type="ARBA" id="ARBA00022900"/>
    </source>
</evidence>
<evidence type="ECO:0000259" key="9">
    <source>
        <dbReference type="PROSITE" id="PS51446"/>
    </source>
</evidence>
<protein>
    <recommendedName>
        <fullName evidence="9">Pacifastin domain-containing protein</fullName>
    </recommendedName>
</protein>
<evidence type="ECO:0000256" key="2">
    <source>
        <dbReference type="ARBA" id="ARBA00022525"/>
    </source>
</evidence>
<dbReference type="EMBL" id="CAXAJV020001301">
    <property type="protein sequence ID" value="CAL7951499.1"/>
    <property type="molecule type" value="Genomic_DNA"/>
</dbReference>
<evidence type="ECO:0000313" key="10">
    <source>
        <dbReference type="EMBL" id="CAL7951499.1"/>
    </source>
</evidence>